<keyword evidence="1" id="KW-0472">Membrane</keyword>
<dbReference type="AlphaFoldDB" id="A0A0R1WCE6"/>
<dbReference type="Proteomes" id="UP000050973">
    <property type="component" value="Unassembled WGS sequence"/>
</dbReference>
<dbReference type="RefSeq" id="WP_003715757.1">
    <property type="nucleotide sequence ID" value="NZ_AZGE01000011.1"/>
</dbReference>
<dbReference type="PATRIC" id="fig|1423779.3.peg.366"/>
<evidence type="ECO:0000313" key="2">
    <source>
        <dbReference type="EMBL" id="KRM15439.1"/>
    </source>
</evidence>
<evidence type="ECO:0000313" key="3">
    <source>
        <dbReference type="Proteomes" id="UP000050973"/>
    </source>
</evidence>
<accession>A0A0R1WCE6</accession>
<protein>
    <submittedName>
        <fullName evidence="2">Chain length determinant protein</fullName>
    </submittedName>
</protein>
<proteinExistence type="predicted"/>
<feature type="transmembrane region" description="Helical" evidence="1">
    <location>
        <begin position="179"/>
        <end position="201"/>
    </location>
</feature>
<sequence length="206" mass="22429">MKKYSVSEIKKIIGKNLLVIILFGLVFGAAFGLVAKHRQSTDYIASRNMIVSHSFNKATNKSSLVEADRELIPTYQSILKDEAVAKAARQYLPKKIRKDYKADDILESVTSSSKPTSLIITIHAKTDDAKTSIAIVNAMGKAFQKKLPQIDKNAGSVSLLSKANEENVDTITKPSAKKYAVVGAALGVLVGMILSFSVTSVRHFTK</sequence>
<comment type="caution">
    <text evidence="2">The sequence shown here is derived from an EMBL/GenBank/DDBJ whole genome shotgun (WGS) entry which is preliminary data.</text>
</comment>
<reference evidence="2 3" key="1">
    <citation type="journal article" date="2015" name="Genome Announc.">
        <title>Expanding the biotechnology potential of lactobacilli through comparative genomics of 213 strains and associated genera.</title>
        <authorList>
            <person name="Sun Z."/>
            <person name="Harris H.M."/>
            <person name="McCann A."/>
            <person name="Guo C."/>
            <person name="Argimon S."/>
            <person name="Zhang W."/>
            <person name="Yang X."/>
            <person name="Jeffery I.B."/>
            <person name="Cooney J.C."/>
            <person name="Kagawa T.F."/>
            <person name="Liu W."/>
            <person name="Song Y."/>
            <person name="Salvetti E."/>
            <person name="Wrobel A."/>
            <person name="Rasinkangas P."/>
            <person name="Parkhill J."/>
            <person name="Rea M.C."/>
            <person name="O'Sullivan O."/>
            <person name="Ritari J."/>
            <person name="Douillard F.P."/>
            <person name="Paul Ross R."/>
            <person name="Yang R."/>
            <person name="Briner A.E."/>
            <person name="Felis G.E."/>
            <person name="de Vos W.M."/>
            <person name="Barrangou R."/>
            <person name="Klaenhammer T.R."/>
            <person name="Caufield P.W."/>
            <person name="Cui Y."/>
            <person name="Zhang H."/>
            <person name="O'Toole P.W."/>
        </authorList>
    </citation>
    <scope>NUCLEOTIDE SEQUENCE [LARGE SCALE GENOMIC DNA]</scope>
    <source>
        <strain evidence="2 3">DSM 4864</strain>
    </source>
</reference>
<name>A0A0R1WCE6_9LACO</name>
<dbReference type="EMBL" id="AZGE01000011">
    <property type="protein sequence ID" value="KRM15439.1"/>
    <property type="molecule type" value="Genomic_DNA"/>
</dbReference>
<evidence type="ECO:0000256" key="1">
    <source>
        <dbReference type="SAM" id="Phobius"/>
    </source>
</evidence>
<keyword evidence="1" id="KW-1133">Transmembrane helix</keyword>
<gene>
    <name evidence="2" type="ORF">FC49_GL000360</name>
</gene>
<organism evidence="2 3">
    <name type="scientific">Limosilactobacillus oris DSM 4864</name>
    <dbReference type="NCBI Taxonomy" id="1423779"/>
    <lineage>
        <taxon>Bacteria</taxon>
        <taxon>Bacillati</taxon>
        <taxon>Bacillota</taxon>
        <taxon>Bacilli</taxon>
        <taxon>Lactobacillales</taxon>
        <taxon>Lactobacillaceae</taxon>
        <taxon>Limosilactobacillus</taxon>
    </lineage>
</organism>
<keyword evidence="1" id="KW-0812">Transmembrane</keyword>